<dbReference type="GO" id="GO:0061630">
    <property type="term" value="F:ubiquitin protein ligase activity"/>
    <property type="evidence" value="ECO:0007669"/>
    <property type="project" value="InterPro"/>
</dbReference>
<dbReference type="SMART" id="SM00396">
    <property type="entry name" value="ZnF_UBR1"/>
    <property type="match status" value="1"/>
</dbReference>
<proteinExistence type="predicted"/>
<dbReference type="PANTHER" id="PTHR13513:SF9">
    <property type="entry name" value="E3 UBIQUITIN-PROTEIN LIGASE UBR7-RELATED"/>
    <property type="match status" value="1"/>
</dbReference>
<evidence type="ECO:0000313" key="6">
    <source>
        <dbReference type="Proteomes" id="UP001377567"/>
    </source>
</evidence>
<dbReference type="GO" id="GO:0008270">
    <property type="term" value="F:zinc ion binding"/>
    <property type="evidence" value="ECO:0007669"/>
    <property type="project" value="UniProtKB-KW"/>
</dbReference>
<accession>A0AAV5RXC2</accession>
<evidence type="ECO:0000313" key="5">
    <source>
        <dbReference type="EMBL" id="GMM56071.1"/>
    </source>
</evidence>
<dbReference type="InterPro" id="IPR040204">
    <property type="entry name" value="UBR7"/>
</dbReference>
<keyword evidence="3" id="KW-0862">Zinc</keyword>
<evidence type="ECO:0000256" key="3">
    <source>
        <dbReference type="ARBA" id="ARBA00022833"/>
    </source>
</evidence>
<dbReference type="Proteomes" id="UP001377567">
    <property type="component" value="Unassembled WGS sequence"/>
</dbReference>
<dbReference type="InterPro" id="IPR003126">
    <property type="entry name" value="Znf_UBR"/>
</dbReference>
<dbReference type="PANTHER" id="PTHR13513">
    <property type="entry name" value="E3 UBIQUITIN-PROTEIN LIGASE UBR7"/>
    <property type="match status" value="1"/>
</dbReference>
<dbReference type="InterPro" id="IPR047506">
    <property type="entry name" value="UBR7-like_UBR-box"/>
</dbReference>
<comment type="caution">
    <text evidence="5">The sequence shown here is derived from an EMBL/GenBank/DDBJ whole genome shotgun (WGS) entry which is preliminary data.</text>
</comment>
<keyword evidence="1" id="KW-0479">Metal-binding</keyword>
<evidence type="ECO:0000256" key="1">
    <source>
        <dbReference type="ARBA" id="ARBA00022723"/>
    </source>
</evidence>
<dbReference type="EMBL" id="BTGD01000006">
    <property type="protein sequence ID" value="GMM56071.1"/>
    <property type="molecule type" value="Genomic_DNA"/>
</dbReference>
<organism evidence="5 6">
    <name type="scientific">Maudiozyma humilis</name>
    <name type="common">Sour dough yeast</name>
    <name type="synonym">Kazachstania humilis</name>
    <dbReference type="NCBI Taxonomy" id="51915"/>
    <lineage>
        <taxon>Eukaryota</taxon>
        <taxon>Fungi</taxon>
        <taxon>Dikarya</taxon>
        <taxon>Ascomycota</taxon>
        <taxon>Saccharomycotina</taxon>
        <taxon>Saccharomycetes</taxon>
        <taxon>Saccharomycetales</taxon>
        <taxon>Saccharomycetaceae</taxon>
        <taxon>Maudiozyma</taxon>
    </lineage>
</organism>
<dbReference type="AlphaFoldDB" id="A0AAV5RXC2"/>
<gene>
    <name evidence="5" type="ORF">DAKH74_026870</name>
</gene>
<dbReference type="GO" id="GO:0005737">
    <property type="term" value="C:cytoplasm"/>
    <property type="evidence" value="ECO:0007669"/>
    <property type="project" value="TreeGrafter"/>
</dbReference>
<keyword evidence="6" id="KW-1185">Reference proteome</keyword>
<dbReference type="CDD" id="cd19677">
    <property type="entry name" value="UBR-box_UBR7"/>
    <property type="match status" value="1"/>
</dbReference>
<evidence type="ECO:0000259" key="4">
    <source>
        <dbReference type="SMART" id="SM00396"/>
    </source>
</evidence>
<keyword evidence="2" id="KW-0863">Zinc-finger</keyword>
<evidence type="ECO:0000256" key="2">
    <source>
        <dbReference type="ARBA" id="ARBA00022771"/>
    </source>
</evidence>
<protein>
    <recommendedName>
        <fullName evidence="4">UBR-type domain-containing protein</fullName>
    </recommendedName>
</protein>
<reference evidence="5 6" key="1">
    <citation type="journal article" date="2023" name="Elife">
        <title>Identification of key yeast species and microbe-microbe interactions impacting larval growth of Drosophila in the wild.</title>
        <authorList>
            <person name="Mure A."/>
            <person name="Sugiura Y."/>
            <person name="Maeda R."/>
            <person name="Honda K."/>
            <person name="Sakurai N."/>
            <person name="Takahashi Y."/>
            <person name="Watada M."/>
            <person name="Katoh T."/>
            <person name="Gotoh A."/>
            <person name="Gotoh Y."/>
            <person name="Taniguchi I."/>
            <person name="Nakamura K."/>
            <person name="Hayashi T."/>
            <person name="Katayama T."/>
            <person name="Uemura T."/>
            <person name="Hattori Y."/>
        </authorList>
    </citation>
    <scope>NUCLEOTIDE SEQUENCE [LARGE SCALE GENOMIC DNA]</scope>
    <source>
        <strain evidence="5 6">KH-74</strain>
    </source>
</reference>
<dbReference type="Pfam" id="PF02207">
    <property type="entry name" value="zf-UBR"/>
    <property type="match status" value="1"/>
</dbReference>
<feature type="domain" description="UBR-type" evidence="4">
    <location>
        <begin position="29"/>
        <end position="101"/>
    </location>
</feature>
<name>A0AAV5RXC2_MAUHU</name>
<sequence>MNNLTADDFLNQQQALEDEARELMPWDPKHCTYSLGALKQQVYACRTHGNIGVCYSCSIRCHTSCDIVELFTKRNFTCDCGTERDSRVDPKSKQKMCEIRENREPDVAASDNSYGPNFKGLFCDCAQEYDADSPTVMIQCVMGNECGEDWYHDHCIMGVEADSVSVKPEEMSDADAVTERHLENFPALDSFDAFICWKCVSKYAPYFQKIESSELANDIVSQTVIHGKDDKSVNAEGKRTRDDDTKPYSIFLKKGYQEALGKLSDSIKDNHNKLHIFLTQIAPQLIKDEEEYEPPAEEETILDIISKSLYQSINRAELAAGSSALYKLQSNLKNFLQPFAKNGKVVKEEDIASFFQKPK</sequence>